<keyword evidence="6" id="KW-1185">Reference proteome</keyword>
<protein>
    <submittedName>
        <fullName evidence="5">DNA-binding GntR family transcriptional regulator</fullName>
    </submittedName>
</protein>
<dbReference type="SUPFAM" id="SSF48008">
    <property type="entry name" value="GntR ligand-binding domain-like"/>
    <property type="match status" value="1"/>
</dbReference>
<dbReference type="PANTHER" id="PTHR43537">
    <property type="entry name" value="TRANSCRIPTIONAL REGULATOR, GNTR FAMILY"/>
    <property type="match status" value="1"/>
</dbReference>
<evidence type="ECO:0000256" key="2">
    <source>
        <dbReference type="ARBA" id="ARBA00023125"/>
    </source>
</evidence>
<dbReference type="Pfam" id="PF07729">
    <property type="entry name" value="FCD"/>
    <property type="match status" value="1"/>
</dbReference>
<evidence type="ECO:0000256" key="1">
    <source>
        <dbReference type="ARBA" id="ARBA00023015"/>
    </source>
</evidence>
<dbReference type="GO" id="GO:0003677">
    <property type="term" value="F:DNA binding"/>
    <property type="evidence" value="ECO:0007669"/>
    <property type="project" value="UniProtKB-KW"/>
</dbReference>
<sequence>MDANMGHSPSEADANAGDLSVTQRVLEELRTEIVTAQLAPGSVIREADVAARFRVSKTPVREALQRLLAEDFVMVFPRRGYMVKPVGITDLQNVMALRSYIEPPLAAIAAKRRSSEVLEQLEASLALQRDGSAELTDRLAAAPEFHRLIAAVARNERANGLLRTYFDETSRMHFLFPEAVEHITSETEFAAHREILDAIIAGDAERASAAMAEHLTESNEALLRSFY</sequence>
<accession>A0A4V3CYJ3</accession>
<dbReference type="InterPro" id="IPR036388">
    <property type="entry name" value="WH-like_DNA-bd_sf"/>
</dbReference>
<dbReference type="SMART" id="SM00345">
    <property type="entry name" value="HTH_GNTR"/>
    <property type="match status" value="1"/>
</dbReference>
<dbReference type="InterPro" id="IPR008920">
    <property type="entry name" value="TF_FadR/GntR_C"/>
</dbReference>
<organism evidence="5 6">
    <name type="scientific">Leucobacter luti</name>
    <dbReference type="NCBI Taxonomy" id="340320"/>
    <lineage>
        <taxon>Bacteria</taxon>
        <taxon>Bacillati</taxon>
        <taxon>Actinomycetota</taxon>
        <taxon>Actinomycetes</taxon>
        <taxon>Micrococcales</taxon>
        <taxon>Microbacteriaceae</taxon>
        <taxon>Leucobacter</taxon>
    </lineage>
</organism>
<dbReference type="Proteomes" id="UP000295601">
    <property type="component" value="Unassembled WGS sequence"/>
</dbReference>
<dbReference type="SMART" id="SM00895">
    <property type="entry name" value="FCD"/>
    <property type="match status" value="1"/>
</dbReference>
<dbReference type="Gene3D" id="1.20.120.530">
    <property type="entry name" value="GntR ligand-binding domain-like"/>
    <property type="match status" value="1"/>
</dbReference>
<dbReference type="EMBL" id="SNYA01000002">
    <property type="protein sequence ID" value="TDP94318.1"/>
    <property type="molecule type" value="Genomic_DNA"/>
</dbReference>
<evidence type="ECO:0000313" key="5">
    <source>
        <dbReference type="EMBL" id="TDP94318.1"/>
    </source>
</evidence>
<dbReference type="AlphaFoldDB" id="A0A4V3CYJ3"/>
<reference evidence="5 6" key="1">
    <citation type="submission" date="2019-03" db="EMBL/GenBank/DDBJ databases">
        <title>Genomic analyses of the natural microbiome of Caenorhabditis elegans.</title>
        <authorList>
            <person name="Samuel B."/>
        </authorList>
    </citation>
    <scope>NUCLEOTIDE SEQUENCE [LARGE SCALE GENOMIC DNA]</scope>
    <source>
        <strain evidence="5 6">JUb18</strain>
    </source>
</reference>
<dbReference type="PANTHER" id="PTHR43537:SF5">
    <property type="entry name" value="UXU OPERON TRANSCRIPTIONAL REGULATOR"/>
    <property type="match status" value="1"/>
</dbReference>
<dbReference type="InterPro" id="IPR000524">
    <property type="entry name" value="Tscrpt_reg_HTH_GntR"/>
</dbReference>
<dbReference type="GO" id="GO:0003700">
    <property type="term" value="F:DNA-binding transcription factor activity"/>
    <property type="evidence" value="ECO:0007669"/>
    <property type="project" value="InterPro"/>
</dbReference>
<comment type="caution">
    <text evidence="5">The sequence shown here is derived from an EMBL/GenBank/DDBJ whole genome shotgun (WGS) entry which is preliminary data.</text>
</comment>
<gene>
    <name evidence="5" type="ORF">EDF62_0733</name>
</gene>
<evidence type="ECO:0000313" key="6">
    <source>
        <dbReference type="Proteomes" id="UP000295601"/>
    </source>
</evidence>
<dbReference type="SUPFAM" id="SSF46785">
    <property type="entry name" value="Winged helix' DNA-binding domain"/>
    <property type="match status" value="1"/>
</dbReference>
<dbReference type="InterPro" id="IPR011711">
    <property type="entry name" value="GntR_C"/>
</dbReference>
<dbReference type="RefSeq" id="WP_166644247.1">
    <property type="nucleotide sequence ID" value="NZ_SNYA01000002.1"/>
</dbReference>
<dbReference type="Gene3D" id="1.10.10.10">
    <property type="entry name" value="Winged helix-like DNA-binding domain superfamily/Winged helix DNA-binding domain"/>
    <property type="match status" value="1"/>
</dbReference>
<dbReference type="InterPro" id="IPR036390">
    <property type="entry name" value="WH_DNA-bd_sf"/>
</dbReference>
<dbReference type="Pfam" id="PF00392">
    <property type="entry name" value="GntR"/>
    <property type="match status" value="1"/>
</dbReference>
<evidence type="ECO:0000256" key="3">
    <source>
        <dbReference type="ARBA" id="ARBA00023163"/>
    </source>
</evidence>
<proteinExistence type="predicted"/>
<keyword evidence="2 5" id="KW-0238">DNA-binding</keyword>
<keyword evidence="3" id="KW-0804">Transcription</keyword>
<evidence type="ECO:0000259" key="4">
    <source>
        <dbReference type="PROSITE" id="PS50949"/>
    </source>
</evidence>
<name>A0A4V3CYJ3_9MICO</name>
<feature type="domain" description="HTH gntR-type" evidence="4">
    <location>
        <begin position="19"/>
        <end position="86"/>
    </location>
</feature>
<keyword evidence="1" id="KW-0805">Transcription regulation</keyword>
<dbReference type="PROSITE" id="PS50949">
    <property type="entry name" value="HTH_GNTR"/>
    <property type="match status" value="1"/>
</dbReference>